<evidence type="ECO:0000313" key="6">
    <source>
        <dbReference type="Proteomes" id="UP000677436"/>
    </source>
</evidence>
<keyword evidence="1" id="KW-0813">Transport</keyword>
<dbReference type="Proteomes" id="UP000677436">
    <property type="component" value="Chromosome"/>
</dbReference>
<proteinExistence type="predicted"/>
<sequence>MAVKLEVKELAFAYDQQLIIENLSLGVKPGEFVSLIGPSGSGKSTLFYLIGGIYKPKRGEILLDGKPIRGKRGHIAYMPQQPSLFPWRTIEQNVRLAQELNGHPDPSHVQSLLKKAGLDHVAHCYPHELSGGMQQRAAFIRALASKQELLCLDEPFGALDALTRTHMQQWLLTVLETERRTVLFITHSIEEALLLSDRIYVLSRQPMRVLREISVPYSRGDRFSLRGTADWMALHLEIENLLLPT</sequence>
<evidence type="ECO:0000256" key="1">
    <source>
        <dbReference type="ARBA" id="ARBA00022448"/>
    </source>
</evidence>
<protein>
    <submittedName>
        <fullName evidence="5">ABC transporter</fullName>
    </submittedName>
</protein>
<keyword evidence="6" id="KW-1185">Reference proteome</keyword>
<name>A0A8D5ZQC2_9BACL</name>
<dbReference type="SUPFAM" id="SSF52540">
    <property type="entry name" value="P-loop containing nucleoside triphosphate hydrolases"/>
    <property type="match status" value="1"/>
</dbReference>
<dbReference type="GO" id="GO:0016887">
    <property type="term" value="F:ATP hydrolysis activity"/>
    <property type="evidence" value="ECO:0007669"/>
    <property type="project" value="InterPro"/>
</dbReference>
<dbReference type="PANTHER" id="PTHR42788:SF2">
    <property type="entry name" value="ABC TRANSPORTER ATP-BINDING PROTEIN"/>
    <property type="match status" value="1"/>
</dbReference>
<dbReference type="PROSITE" id="PS00211">
    <property type="entry name" value="ABC_TRANSPORTER_1"/>
    <property type="match status" value="1"/>
</dbReference>
<dbReference type="RefSeq" id="WP_212773434.1">
    <property type="nucleotide sequence ID" value="NZ_AP024601.1"/>
</dbReference>
<keyword evidence="2" id="KW-0547">Nucleotide-binding</keyword>
<dbReference type="InterPro" id="IPR003439">
    <property type="entry name" value="ABC_transporter-like_ATP-bd"/>
</dbReference>
<evidence type="ECO:0000313" key="5">
    <source>
        <dbReference type="EMBL" id="BCU83178.1"/>
    </source>
</evidence>
<organism evidence="5 6">
    <name type="scientific">Polycladomyces abyssicola</name>
    <dbReference type="NCBI Taxonomy" id="1125966"/>
    <lineage>
        <taxon>Bacteria</taxon>
        <taxon>Bacillati</taxon>
        <taxon>Bacillota</taxon>
        <taxon>Bacilli</taxon>
        <taxon>Bacillales</taxon>
        <taxon>Thermoactinomycetaceae</taxon>
        <taxon>Polycladomyces</taxon>
    </lineage>
</organism>
<accession>A0A8D5ZQC2</accession>
<dbReference type="InterPro" id="IPR050166">
    <property type="entry name" value="ABC_transporter_ATP-bind"/>
</dbReference>
<dbReference type="AlphaFoldDB" id="A0A8D5ZQC2"/>
<dbReference type="GO" id="GO:0005524">
    <property type="term" value="F:ATP binding"/>
    <property type="evidence" value="ECO:0007669"/>
    <property type="project" value="UniProtKB-KW"/>
</dbReference>
<evidence type="ECO:0000256" key="2">
    <source>
        <dbReference type="ARBA" id="ARBA00022741"/>
    </source>
</evidence>
<evidence type="ECO:0000256" key="3">
    <source>
        <dbReference type="ARBA" id="ARBA00022840"/>
    </source>
</evidence>
<dbReference type="EMBL" id="AP024601">
    <property type="protein sequence ID" value="BCU83178.1"/>
    <property type="molecule type" value="Genomic_DNA"/>
</dbReference>
<feature type="domain" description="ABC transporter" evidence="4">
    <location>
        <begin position="5"/>
        <end position="229"/>
    </location>
</feature>
<keyword evidence="3" id="KW-0067">ATP-binding</keyword>
<dbReference type="PANTHER" id="PTHR42788">
    <property type="entry name" value="TAURINE IMPORT ATP-BINDING PROTEIN-RELATED"/>
    <property type="match status" value="1"/>
</dbReference>
<dbReference type="Pfam" id="PF00005">
    <property type="entry name" value="ABC_tran"/>
    <property type="match status" value="1"/>
</dbReference>
<gene>
    <name evidence="5" type="ORF">JIR001_29610</name>
</gene>
<dbReference type="InterPro" id="IPR027417">
    <property type="entry name" value="P-loop_NTPase"/>
</dbReference>
<dbReference type="InterPro" id="IPR003593">
    <property type="entry name" value="AAA+_ATPase"/>
</dbReference>
<reference evidence="5" key="2">
    <citation type="journal article" date="2021" name="Microbiol. Resour. Announc.">
        <title>Complete Genome Sequence of Polycladomyces abyssicola JIR-001T, Isolated from Hemipelagic Sediment in Deep Seawater.</title>
        <authorList>
            <person name="Tsubouchi T."/>
            <person name="Kaneko Y."/>
        </authorList>
    </citation>
    <scope>NUCLEOTIDE SEQUENCE</scope>
    <source>
        <strain evidence="5">JIR-001</strain>
    </source>
</reference>
<dbReference type="KEGG" id="pabs:JIR001_29610"/>
<dbReference type="Gene3D" id="3.40.50.300">
    <property type="entry name" value="P-loop containing nucleotide triphosphate hydrolases"/>
    <property type="match status" value="1"/>
</dbReference>
<dbReference type="SMART" id="SM00382">
    <property type="entry name" value="AAA"/>
    <property type="match status" value="1"/>
</dbReference>
<dbReference type="InterPro" id="IPR017871">
    <property type="entry name" value="ABC_transporter-like_CS"/>
</dbReference>
<dbReference type="CDD" id="cd03293">
    <property type="entry name" value="ABC_NrtD_SsuB_transporters"/>
    <property type="match status" value="1"/>
</dbReference>
<dbReference type="PROSITE" id="PS50893">
    <property type="entry name" value="ABC_TRANSPORTER_2"/>
    <property type="match status" value="1"/>
</dbReference>
<evidence type="ECO:0000259" key="4">
    <source>
        <dbReference type="PROSITE" id="PS50893"/>
    </source>
</evidence>
<reference evidence="5" key="1">
    <citation type="journal article" date="2013" name="Int. J. Syst. Evol. Microbiol.">
        <title>Polycladomyces abyssicola gen. nov., sp. nov., a thermophilic filamentous bacterium isolated from hemipelagic sediment.</title>
        <authorList>
            <person name="Tsubouchi T."/>
            <person name="Shimane Y."/>
            <person name="Mori K."/>
            <person name="Usui K."/>
            <person name="Hiraki T."/>
            <person name="Tame A."/>
            <person name="Uematsu K."/>
            <person name="Maruyama T."/>
            <person name="Hatada Y."/>
        </authorList>
    </citation>
    <scope>NUCLEOTIDE SEQUENCE</scope>
    <source>
        <strain evidence="5">JIR-001</strain>
    </source>
</reference>